<dbReference type="SUPFAM" id="SSF46785">
    <property type="entry name" value="Winged helix' DNA-binding domain"/>
    <property type="match status" value="1"/>
</dbReference>
<dbReference type="GO" id="GO:0003700">
    <property type="term" value="F:DNA-binding transcription factor activity"/>
    <property type="evidence" value="ECO:0007669"/>
    <property type="project" value="TreeGrafter"/>
</dbReference>
<dbReference type="Gene3D" id="1.10.10.10">
    <property type="entry name" value="Winged helix-like DNA-binding domain superfamily/Winged helix DNA-binding domain"/>
    <property type="match status" value="1"/>
</dbReference>
<gene>
    <name evidence="6" type="ORF">SAMN05443248_1593</name>
</gene>
<dbReference type="PROSITE" id="PS51078">
    <property type="entry name" value="ICLR_ED"/>
    <property type="match status" value="1"/>
</dbReference>
<feature type="domain" description="HTH iclR-type" evidence="4">
    <location>
        <begin position="16"/>
        <end position="79"/>
    </location>
</feature>
<evidence type="ECO:0000256" key="1">
    <source>
        <dbReference type="ARBA" id="ARBA00023015"/>
    </source>
</evidence>
<protein>
    <submittedName>
        <fullName evidence="6">Transcriptional regulator, IclR family</fullName>
    </submittedName>
</protein>
<dbReference type="RefSeq" id="WP_079600751.1">
    <property type="nucleotide sequence ID" value="NZ_LT670817.1"/>
</dbReference>
<sequence length="274" mass="30269">MRQRKPKATSKPYSGTQAIVRASHILKAIGTAGPRGLRVVDLCDRLDIERPTIHRILSCLAAESLVIRDDNGKRYLLGDQIHRLGMVAASRLNLREICENTLTRIASATGDTVFLATRQGDDALVIDRRIGTTPVRAMPLNVGMPRPLGVGATGLAILGALPDKEVADFIENNAHRLRDHNVRPEGLPLQLSKSRKNGYAYSRGYGPPHLSGIGIPLCDRDNRCIGAISVTNIAQRMTSEHRREILTTLRDELPTINAKIRMLRSENPVFRQQL</sequence>
<evidence type="ECO:0000259" key="5">
    <source>
        <dbReference type="PROSITE" id="PS51078"/>
    </source>
</evidence>
<evidence type="ECO:0000256" key="3">
    <source>
        <dbReference type="ARBA" id="ARBA00023163"/>
    </source>
</evidence>
<keyword evidence="3" id="KW-0804">Transcription</keyword>
<evidence type="ECO:0000313" key="6">
    <source>
        <dbReference type="EMBL" id="SHG44800.1"/>
    </source>
</evidence>
<keyword evidence="1" id="KW-0805">Transcription regulation</keyword>
<dbReference type="InterPro" id="IPR050707">
    <property type="entry name" value="HTH_MetabolicPath_Reg"/>
</dbReference>
<feature type="domain" description="IclR-ED" evidence="5">
    <location>
        <begin position="80"/>
        <end position="262"/>
    </location>
</feature>
<dbReference type="Pfam" id="PF01614">
    <property type="entry name" value="IclR_C"/>
    <property type="match status" value="1"/>
</dbReference>
<accession>A0A1M5JWW8</accession>
<dbReference type="InterPro" id="IPR029016">
    <property type="entry name" value="GAF-like_dom_sf"/>
</dbReference>
<proteinExistence type="predicted"/>
<keyword evidence="2" id="KW-0238">DNA-binding</keyword>
<dbReference type="Proteomes" id="UP000189796">
    <property type="component" value="Chromosome I"/>
</dbReference>
<dbReference type="SMART" id="SM00346">
    <property type="entry name" value="HTH_ICLR"/>
    <property type="match status" value="1"/>
</dbReference>
<dbReference type="Pfam" id="PF09339">
    <property type="entry name" value="HTH_IclR"/>
    <property type="match status" value="1"/>
</dbReference>
<dbReference type="InterPro" id="IPR005471">
    <property type="entry name" value="Tscrpt_reg_IclR_N"/>
</dbReference>
<name>A0A1M5JWW8_9BRAD</name>
<dbReference type="GO" id="GO:0003677">
    <property type="term" value="F:DNA binding"/>
    <property type="evidence" value="ECO:0007669"/>
    <property type="project" value="UniProtKB-KW"/>
</dbReference>
<evidence type="ECO:0000313" key="7">
    <source>
        <dbReference type="Proteomes" id="UP000189796"/>
    </source>
</evidence>
<evidence type="ECO:0000256" key="2">
    <source>
        <dbReference type="ARBA" id="ARBA00023125"/>
    </source>
</evidence>
<dbReference type="PANTHER" id="PTHR30136:SF39">
    <property type="entry name" value="TRANSCRIPTIONAL REGULATORY PROTEIN"/>
    <property type="match status" value="1"/>
</dbReference>
<dbReference type="InterPro" id="IPR036390">
    <property type="entry name" value="WH_DNA-bd_sf"/>
</dbReference>
<dbReference type="PANTHER" id="PTHR30136">
    <property type="entry name" value="HELIX-TURN-HELIX TRANSCRIPTIONAL REGULATOR, ICLR FAMILY"/>
    <property type="match status" value="1"/>
</dbReference>
<dbReference type="Gene3D" id="3.30.450.40">
    <property type="match status" value="1"/>
</dbReference>
<dbReference type="InterPro" id="IPR036388">
    <property type="entry name" value="WH-like_DNA-bd_sf"/>
</dbReference>
<evidence type="ECO:0000259" key="4">
    <source>
        <dbReference type="PROSITE" id="PS51077"/>
    </source>
</evidence>
<organism evidence="6 7">
    <name type="scientific">Bradyrhizobium erythrophlei</name>
    <dbReference type="NCBI Taxonomy" id="1437360"/>
    <lineage>
        <taxon>Bacteria</taxon>
        <taxon>Pseudomonadati</taxon>
        <taxon>Pseudomonadota</taxon>
        <taxon>Alphaproteobacteria</taxon>
        <taxon>Hyphomicrobiales</taxon>
        <taxon>Nitrobacteraceae</taxon>
        <taxon>Bradyrhizobium</taxon>
    </lineage>
</organism>
<dbReference type="SUPFAM" id="SSF55781">
    <property type="entry name" value="GAF domain-like"/>
    <property type="match status" value="1"/>
</dbReference>
<dbReference type="EMBL" id="LT670817">
    <property type="protein sequence ID" value="SHG44800.1"/>
    <property type="molecule type" value="Genomic_DNA"/>
</dbReference>
<dbReference type="AlphaFoldDB" id="A0A1M5JWW8"/>
<reference evidence="6 7" key="1">
    <citation type="submission" date="2016-11" db="EMBL/GenBank/DDBJ databases">
        <authorList>
            <person name="Jaros S."/>
            <person name="Januszkiewicz K."/>
            <person name="Wedrychowicz H."/>
        </authorList>
    </citation>
    <scope>NUCLEOTIDE SEQUENCE [LARGE SCALE GENOMIC DNA]</scope>
    <source>
        <strain evidence="6 7">GAS138</strain>
    </source>
</reference>
<dbReference type="InterPro" id="IPR014757">
    <property type="entry name" value="Tscrpt_reg_IclR_C"/>
</dbReference>
<dbReference type="GO" id="GO:0045892">
    <property type="term" value="P:negative regulation of DNA-templated transcription"/>
    <property type="evidence" value="ECO:0007669"/>
    <property type="project" value="TreeGrafter"/>
</dbReference>
<dbReference type="PROSITE" id="PS51077">
    <property type="entry name" value="HTH_ICLR"/>
    <property type="match status" value="1"/>
</dbReference>